<keyword evidence="3" id="KW-0731">Sigma factor</keyword>
<dbReference type="GO" id="GO:0016987">
    <property type="term" value="F:sigma factor activity"/>
    <property type="evidence" value="ECO:0007669"/>
    <property type="project" value="UniProtKB-KW"/>
</dbReference>
<evidence type="ECO:0000256" key="1">
    <source>
        <dbReference type="ARBA" id="ARBA00010641"/>
    </source>
</evidence>
<dbReference type="InterPro" id="IPR013325">
    <property type="entry name" value="RNA_pol_sigma_r2"/>
</dbReference>
<comment type="caution">
    <text evidence="6">The sequence shown here is derived from an EMBL/GenBank/DDBJ whole genome shotgun (WGS) entry which is preliminary data.</text>
</comment>
<sequence length="196" mass="23045">MNIHKKDDAFLWNKLKGGCTTALGNLYDLYIEELFSYGIKIHQNREFVKDCIHDLFLDLYKYHNNLAKTDNVKYYLLLSLKRKIIKNIQLNKTHLPEIDILNTYNQEFYIGSIEEELIKEESFAEQDLKLTKALDLLSKTQKQGLYLRFNKNKSYEEIAKTMNITVQTSRTTIYRGIKSLRKKLTLLSIIISSIPL</sequence>
<dbReference type="InterPro" id="IPR013324">
    <property type="entry name" value="RNA_pol_sigma_r3/r4-like"/>
</dbReference>
<dbReference type="InterPro" id="IPR014284">
    <property type="entry name" value="RNA_pol_sigma-70_dom"/>
</dbReference>
<dbReference type="AlphaFoldDB" id="A0A4R1LR47"/>
<dbReference type="InterPro" id="IPR013249">
    <property type="entry name" value="RNA_pol_sigma70_r4_t2"/>
</dbReference>
<keyword evidence="2" id="KW-0805">Transcription regulation</keyword>
<dbReference type="PANTHER" id="PTHR43133:SF46">
    <property type="entry name" value="RNA POLYMERASE SIGMA-70 FACTOR ECF SUBFAMILY"/>
    <property type="match status" value="1"/>
</dbReference>
<name>A0A4R1LR47_9SPHI</name>
<protein>
    <submittedName>
        <fullName evidence="6">RNA polymerase sigma-70 factor (ECF subfamily)</fullName>
    </submittedName>
</protein>
<evidence type="ECO:0000256" key="2">
    <source>
        <dbReference type="ARBA" id="ARBA00023015"/>
    </source>
</evidence>
<keyword evidence="7" id="KW-1185">Reference proteome</keyword>
<feature type="domain" description="RNA polymerase sigma factor 70 region 4 type 2" evidence="5">
    <location>
        <begin position="129"/>
        <end position="180"/>
    </location>
</feature>
<dbReference type="Gene3D" id="1.10.10.10">
    <property type="entry name" value="Winged helix-like DNA-binding domain superfamily/Winged helix DNA-binding domain"/>
    <property type="match status" value="1"/>
</dbReference>
<dbReference type="Proteomes" id="UP000294616">
    <property type="component" value="Unassembled WGS sequence"/>
</dbReference>
<proteinExistence type="inferred from homology"/>
<dbReference type="EMBL" id="SMGO01000003">
    <property type="protein sequence ID" value="TCK80784.1"/>
    <property type="molecule type" value="Genomic_DNA"/>
</dbReference>
<evidence type="ECO:0000256" key="3">
    <source>
        <dbReference type="ARBA" id="ARBA00023082"/>
    </source>
</evidence>
<organism evidence="6 7">
    <name type="scientific">Albibacterium bauzanense</name>
    <dbReference type="NCBI Taxonomy" id="653929"/>
    <lineage>
        <taxon>Bacteria</taxon>
        <taxon>Pseudomonadati</taxon>
        <taxon>Bacteroidota</taxon>
        <taxon>Sphingobacteriia</taxon>
        <taxon>Sphingobacteriales</taxon>
        <taxon>Sphingobacteriaceae</taxon>
        <taxon>Albibacterium</taxon>
    </lineage>
</organism>
<dbReference type="RefSeq" id="WP_132225423.1">
    <property type="nucleotide sequence ID" value="NZ_SMGO01000003.1"/>
</dbReference>
<dbReference type="InterPro" id="IPR039425">
    <property type="entry name" value="RNA_pol_sigma-70-like"/>
</dbReference>
<dbReference type="SUPFAM" id="SSF88659">
    <property type="entry name" value="Sigma3 and sigma4 domains of RNA polymerase sigma factors"/>
    <property type="match status" value="1"/>
</dbReference>
<evidence type="ECO:0000313" key="6">
    <source>
        <dbReference type="EMBL" id="TCK80784.1"/>
    </source>
</evidence>
<dbReference type="PANTHER" id="PTHR43133">
    <property type="entry name" value="RNA POLYMERASE ECF-TYPE SIGMA FACTO"/>
    <property type="match status" value="1"/>
</dbReference>
<dbReference type="InterPro" id="IPR036388">
    <property type="entry name" value="WH-like_DNA-bd_sf"/>
</dbReference>
<comment type="similarity">
    <text evidence="1">Belongs to the sigma-70 factor family. ECF subfamily.</text>
</comment>
<dbReference type="SUPFAM" id="SSF88946">
    <property type="entry name" value="Sigma2 domain of RNA polymerase sigma factors"/>
    <property type="match status" value="1"/>
</dbReference>
<accession>A0A4R1LR47</accession>
<evidence type="ECO:0000313" key="7">
    <source>
        <dbReference type="Proteomes" id="UP000294616"/>
    </source>
</evidence>
<gene>
    <name evidence="6" type="ORF">C8N28_2538</name>
</gene>
<evidence type="ECO:0000259" key="5">
    <source>
        <dbReference type="Pfam" id="PF08281"/>
    </source>
</evidence>
<dbReference type="CDD" id="cd06171">
    <property type="entry name" value="Sigma70_r4"/>
    <property type="match status" value="1"/>
</dbReference>
<keyword evidence="4" id="KW-0804">Transcription</keyword>
<reference evidence="6 7" key="1">
    <citation type="submission" date="2019-03" db="EMBL/GenBank/DDBJ databases">
        <title>Genomic Encyclopedia of Archaeal and Bacterial Type Strains, Phase II (KMG-II): from individual species to whole genera.</title>
        <authorList>
            <person name="Goeker M."/>
        </authorList>
    </citation>
    <scope>NUCLEOTIDE SEQUENCE [LARGE SCALE GENOMIC DNA]</scope>
    <source>
        <strain evidence="6 7">DSM 22554</strain>
    </source>
</reference>
<dbReference type="GO" id="GO:0003677">
    <property type="term" value="F:DNA binding"/>
    <property type="evidence" value="ECO:0007669"/>
    <property type="project" value="InterPro"/>
</dbReference>
<dbReference type="NCBIfam" id="TIGR02937">
    <property type="entry name" value="sigma70-ECF"/>
    <property type="match status" value="1"/>
</dbReference>
<evidence type="ECO:0000256" key="4">
    <source>
        <dbReference type="ARBA" id="ARBA00023163"/>
    </source>
</evidence>
<dbReference type="Gene3D" id="1.10.1740.10">
    <property type="match status" value="1"/>
</dbReference>
<dbReference type="Pfam" id="PF08281">
    <property type="entry name" value="Sigma70_r4_2"/>
    <property type="match status" value="1"/>
</dbReference>
<dbReference type="GO" id="GO:0006352">
    <property type="term" value="P:DNA-templated transcription initiation"/>
    <property type="evidence" value="ECO:0007669"/>
    <property type="project" value="InterPro"/>
</dbReference>
<dbReference type="OrthoDB" id="9150024at2"/>